<feature type="domain" description="Formyl transferase N-terminal" evidence="7">
    <location>
        <begin position="41"/>
        <end position="204"/>
    </location>
</feature>
<name>A0A9D1UV89_9MICC</name>
<reference evidence="9" key="2">
    <citation type="submission" date="2021-04" db="EMBL/GenBank/DDBJ databases">
        <authorList>
            <person name="Gilroy R."/>
        </authorList>
    </citation>
    <scope>NUCLEOTIDE SEQUENCE</scope>
    <source>
        <strain evidence="9">ChiHejej3B27-3195</strain>
    </source>
</reference>
<dbReference type="Gene3D" id="3.40.50.12230">
    <property type="match status" value="1"/>
</dbReference>
<evidence type="ECO:0000259" key="8">
    <source>
        <dbReference type="Pfam" id="PF02911"/>
    </source>
</evidence>
<evidence type="ECO:0000259" key="7">
    <source>
        <dbReference type="Pfam" id="PF00551"/>
    </source>
</evidence>
<comment type="function">
    <text evidence="5">Attaches a formyl group to the free amino group of methionyl-tRNA(fMet). The formyl group appears to play a dual role in the initiator identity of N-formylmethionyl-tRNA by promoting its recognition by IF2 and preventing the misappropriation of this tRNA by the elongation apparatus.</text>
</comment>
<sequence length="448" mass="46357">MLHLTPDTLTDRLHDQPADVAALLRSEDAASPAAGTGIVFAGTPEIAATCLRGLLARHAPITAVLTRPDAPTGRRRQLRPSAVAAVAQEAGLPVIKADRIDENVTRELAATGAALGVVVAYGALLPESALGIPAHGWVNLHYSLLPHYRGAAPVQHALLNGESTTAATIFQLERGMDTGPVHGLCEYPIPAGHSAGEVLEDLTRLGTDLLTVLLPDLLNGRSQPQPQTGTASTAPKLTRDDAFISFDGNAAATAWRINATIPEPGAWTLHEGARIKLGPARALDPAAASDLHASQHVASQHCASQHCAAPTEGRSEAVAPGTVLPTTALGASRDASAAQSGTPELAKSEILVLTRDAAVVLGTVQPAGKKMMPAADWLRGQAGPVRFGMVDTAEVADTAANDARGKPPSQLRDEGQSSAYGEPRGRPRHAAPESLTAGTCTTSEEDPE</sequence>
<comment type="caution">
    <text evidence="9">The sequence shown here is derived from an EMBL/GenBank/DDBJ whole genome shotgun (WGS) entry which is preliminary data.</text>
</comment>
<proteinExistence type="inferred from homology"/>
<dbReference type="HAMAP" id="MF_00182">
    <property type="entry name" value="Formyl_trans"/>
    <property type="match status" value="1"/>
</dbReference>
<dbReference type="InterPro" id="IPR036477">
    <property type="entry name" value="Formyl_transf_N_sf"/>
</dbReference>
<dbReference type="InterPro" id="IPR041711">
    <property type="entry name" value="Met-tRNA-FMT_N"/>
</dbReference>
<feature type="binding site" evidence="5">
    <location>
        <begin position="143"/>
        <end position="146"/>
    </location>
    <ligand>
        <name>(6S)-5,6,7,8-tetrahydrofolate</name>
        <dbReference type="ChEBI" id="CHEBI:57453"/>
    </ligand>
</feature>
<comment type="similarity">
    <text evidence="1 5">Belongs to the Fmt family.</text>
</comment>
<dbReference type="GO" id="GO:0005829">
    <property type="term" value="C:cytosol"/>
    <property type="evidence" value="ECO:0007669"/>
    <property type="project" value="TreeGrafter"/>
</dbReference>
<evidence type="ECO:0000313" key="9">
    <source>
        <dbReference type="EMBL" id="HIX01057.1"/>
    </source>
</evidence>
<dbReference type="SUPFAM" id="SSF50486">
    <property type="entry name" value="FMT C-terminal domain-like"/>
    <property type="match status" value="1"/>
</dbReference>
<dbReference type="InterPro" id="IPR005793">
    <property type="entry name" value="Formyl_trans_C"/>
</dbReference>
<dbReference type="CDD" id="cd08646">
    <property type="entry name" value="FMT_core_Met-tRNA-FMT_N"/>
    <property type="match status" value="1"/>
</dbReference>
<reference evidence="9" key="1">
    <citation type="journal article" date="2021" name="PeerJ">
        <title>Extensive microbial diversity within the chicken gut microbiome revealed by metagenomics and culture.</title>
        <authorList>
            <person name="Gilroy R."/>
            <person name="Ravi A."/>
            <person name="Getino M."/>
            <person name="Pursley I."/>
            <person name="Horton D.L."/>
            <person name="Alikhan N.F."/>
            <person name="Baker D."/>
            <person name="Gharbi K."/>
            <person name="Hall N."/>
            <person name="Watson M."/>
            <person name="Adriaenssens E.M."/>
            <person name="Foster-Nyarko E."/>
            <person name="Jarju S."/>
            <person name="Secka A."/>
            <person name="Antonio M."/>
            <person name="Oren A."/>
            <person name="Chaudhuri R.R."/>
            <person name="La Ragione R."/>
            <person name="Hildebrand F."/>
            <person name="Pallen M.J."/>
        </authorList>
    </citation>
    <scope>NUCLEOTIDE SEQUENCE</scope>
    <source>
        <strain evidence="9">ChiHejej3B27-3195</strain>
    </source>
</reference>
<dbReference type="EMBL" id="DXGD01000487">
    <property type="protein sequence ID" value="HIX01057.1"/>
    <property type="molecule type" value="Genomic_DNA"/>
</dbReference>
<evidence type="ECO:0000256" key="2">
    <source>
        <dbReference type="ARBA" id="ARBA00012261"/>
    </source>
</evidence>
<evidence type="ECO:0000256" key="1">
    <source>
        <dbReference type="ARBA" id="ARBA00010699"/>
    </source>
</evidence>
<dbReference type="Proteomes" id="UP000824151">
    <property type="component" value="Unassembled WGS sequence"/>
</dbReference>
<dbReference type="Pfam" id="PF02911">
    <property type="entry name" value="Formyl_trans_C"/>
    <property type="match status" value="1"/>
</dbReference>
<dbReference type="InterPro" id="IPR005794">
    <property type="entry name" value="Fmt"/>
</dbReference>
<dbReference type="InterPro" id="IPR011034">
    <property type="entry name" value="Formyl_transferase-like_C_sf"/>
</dbReference>
<evidence type="ECO:0000313" key="10">
    <source>
        <dbReference type="Proteomes" id="UP000824151"/>
    </source>
</evidence>
<feature type="domain" description="Formyl transferase C-terminal" evidence="8">
    <location>
        <begin position="236"/>
        <end position="381"/>
    </location>
</feature>
<dbReference type="Pfam" id="PF00551">
    <property type="entry name" value="Formyl_trans_N"/>
    <property type="match status" value="1"/>
</dbReference>
<dbReference type="PANTHER" id="PTHR11138">
    <property type="entry name" value="METHIONYL-TRNA FORMYLTRANSFERASE"/>
    <property type="match status" value="1"/>
</dbReference>
<dbReference type="GO" id="GO:0004479">
    <property type="term" value="F:methionyl-tRNA formyltransferase activity"/>
    <property type="evidence" value="ECO:0007669"/>
    <property type="project" value="UniProtKB-UniRule"/>
</dbReference>
<evidence type="ECO:0000256" key="3">
    <source>
        <dbReference type="ARBA" id="ARBA00022679"/>
    </source>
</evidence>
<gene>
    <name evidence="5" type="primary">fmt</name>
    <name evidence="9" type="ORF">H9871_13070</name>
</gene>
<organism evidence="9 10">
    <name type="scientific">Candidatus Nesterenkonia stercoripullorum</name>
    <dbReference type="NCBI Taxonomy" id="2838701"/>
    <lineage>
        <taxon>Bacteria</taxon>
        <taxon>Bacillati</taxon>
        <taxon>Actinomycetota</taxon>
        <taxon>Actinomycetes</taxon>
        <taxon>Micrococcales</taxon>
        <taxon>Micrococcaceae</taxon>
        <taxon>Nesterenkonia</taxon>
    </lineage>
</organism>
<dbReference type="PANTHER" id="PTHR11138:SF5">
    <property type="entry name" value="METHIONYL-TRNA FORMYLTRANSFERASE, MITOCHONDRIAL"/>
    <property type="match status" value="1"/>
</dbReference>
<comment type="catalytic activity">
    <reaction evidence="5">
        <text>L-methionyl-tRNA(fMet) + (6R)-10-formyltetrahydrofolate = N-formyl-L-methionyl-tRNA(fMet) + (6S)-5,6,7,8-tetrahydrofolate + H(+)</text>
        <dbReference type="Rhea" id="RHEA:24380"/>
        <dbReference type="Rhea" id="RHEA-COMP:9952"/>
        <dbReference type="Rhea" id="RHEA-COMP:9953"/>
        <dbReference type="ChEBI" id="CHEBI:15378"/>
        <dbReference type="ChEBI" id="CHEBI:57453"/>
        <dbReference type="ChEBI" id="CHEBI:78530"/>
        <dbReference type="ChEBI" id="CHEBI:78844"/>
        <dbReference type="ChEBI" id="CHEBI:195366"/>
        <dbReference type="EC" id="2.1.2.9"/>
    </reaction>
</comment>
<keyword evidence="3 5" id="KW-0808">Transferase</keyword>
<dbReference type="CDD" id="cd08704">
    <property type="entry name" value="Met_tRNA_FMT_C"/>
    <property type="match status" value="1"/>
</dbReference>
<dbReference type="SUPFAM" id="SSF53328">
    <property type="entry name" value="Formyltransferase"/>
    <property type="match status" value="1"/>
</dbReference>
<dbReference type="InterPro" id="IPR044135">
    <property type="entry name" value="Met-tRNA-FMT_C"/>
</dbReference>
<keyword evidence="4 5" id="KW-0648">Protein biosynthesis</keyword>
<dbReference type="AlphaFoldDB" id="A0A9D1UV89"/>
<dbReference type="EC" id="2.1.2.9" evidence="2 5"/>
<accession>A0A9D1UV89</accession>
<feature type="region of interest" description="Disordered" evidence="6">
    <location>
        <begin position="401"/>
        <end position="448"/>
    </location>
</feature>
<evidence type="ECO:0000256" key="6">
    <source>
        <dbReference type="SAM" id="MobiDB-lite"/>
    </source>
</evidence>
<evidence type="ECO:0000256" key="4">
    <source>
        <dbReference type="ARBA" id="ARBA00022917"/>
    </source>
</evidence>
<evidence type="ECO:0000256" key="5">
    <source>
        <dbReference type="HAMAP-Rule" id="MF_00182"/>
    </source>
</evidence>
<protein>
    <recommendedName>
        <fullName evidence="2 5">Methionyl-tRNA formyltransferase</fullName>
        <ecNumber evidence="2 5">2.1.2.9</ecNumber>
    </recommendedName>
</protein>
<dbReference type="InterPro" id="IPR002376">
    <property type="entry name" value="Formyl_transf_N"/>
</dbReference>